<dbReference type="GO" id="GO:0043023">
    <property type="term" value="F:ribosomal large subunit binding"/>
    <property type="evidence" value="ECO:0007669"/>
    <property type="project" value="InterPro"/>
</dbReference>
<comment type="caution">
    <text evidence="4">The sequence shown here is derived from an EMBL/GenBank/DDBJ whole genome shotgun (WGS) entry which is preliminary data.</text>
</comment>
<keyword evidence="2" id="KW-0653">Protein transport</keyword>
<reference evidence="4" key="1">
    <citation type="submission" date="2023-03" db="EMBL/GenBank/DDBJ databases">
        <authorList>
            <person name="Steffen K."/>
            <person name="Cardenas P."/>
        </authorList>
    </citation>
    <scope>NUCLEOTIDE SEQUENCE</scope>
</reference>
<dbReference type="GO" id="GO:0005634">
    <property type="term" value="C:nucleus"/>
    <property type="evidence" value="ECO:0007669"/>
    <property type="project" value="UniProtKB-SubCell"/>
</dbReference>
<proteinExistence type="inferred from homology"/>
<feature type="domain" description="Nmd3 N-terminal" evidence="3">
    <location>
        <begin position="35"/>
        <end position="117"/>
    </location>
</feature>
<evidence type="ECO:0000313" key="5">
    <source>
        <dbReference type="Proteomes" id="UP001174909"/>
    </source>
</evidence>
<sequence length="170" mass="19158">MDLSVERSCNYYSVKAHQSDLLLVARSSLGPLVRYLQPPASWVSCTLESRELLAVCLKRLKGLSKIHLVDAGFVWTEPHSKRVKVKLTIQKEWAGLLLQQVFCGEYVVHHQMCHECPINAGRPRILGRQQAKSDRGFHGQLFGSERAKYITARDSAVIDVSTFGPNWLSP</sequence>
<name>A0AA35WK27_GEOBA</name>
<keyword evidence="2" id="KW-0813">Transport</keyword>
<dbReference type="PANTHER" id="PTHR12746">
    <property type="entry name" value="NONSENSE-MEDIATED MRNA DECAY PROTEIN 3"/>
    <property type="match status" value="1"/>
</dbReference>
<dbReference type="InterPro" id="IPR007064">
    <property type="entry name" value="Nmd3_N"/>
</dbReference>
<dbReference type="AlphaFoldDB" id="A0AA35WK27"/>
<dbReference type="GO" id="GO:0005737">
    <property type="term" value="C:cytoplasm"/>
    <property type="evidence" value="ECO:0007669"/>
    <property type="project" value="UniProtKB-SubCell"/>
</dbReference>
<organism evidence="4 5">
    <name type="scientific">Geodia barretti</name>
    <name type="common">Barrett's horny sponge</name>
    <dbReference type="NCBI Taxonomy" id="519541"/>
    <lineage>
        <taxon>Eukaryota</taxon>
        <taxon>Metazoa</taxon>
        <taxon>Porifera</taxon>
        <taxon>Demospongiae</taxon>
        <taxon>Heteroscleromorpha</taxon>
        <taxon>Tetractinellida</taxon>
        <taxon>Astrophorina</taxon>
        <taxon>Geodiidae</taxon>
        <taxon>Geodia</taxon>
    </lineage>
</organism>
<dbReference type="GO" id="GO:0000055">
    <property type="term" value="P:ribosomal large subunit export from nucleus"/>
    <property type="evidence" value="ECO:0007669"/>
    <property type="project" value="TreeGrafter"/>
</dbReference>
<dbReference type="GO" id="GO:0015031">
    <property type="term" value="P:protein transport"/>
    <property type="evidence" value="ECO:0007669"/>
    <property type="project" value="UniProtKB-KW"/>
</dbReference>
<evidence type="ECO:0000256" key="1">
    <source>
        <dbReference type="ARBA" id="ARBA00002269"/>
    </source>
</evidence>
<accession>A0AA35WK27</accession>
<dbReference type="EMBL" id="CASHTH010001612">
    <property type="protein sequence ID" value="CAI8017275.1"/>
    <property type="molecule type" value="Genomic_DNA"/>
</dbReference>
<comment type="subcellular location">
    <subcellularLocation>
        <location evidence="2">Cytoplasm</location>
    </subcellularLocation>
    <subcellularLocation>
        <location evidence="2">Nucleus</location>
    </subcellularLocation>
</comment>
<comment type="similarity">
    <text evidence="2">Belongs to the NMD3 family.</text>
</comment>
<gene>
    <name evidence="4" type="ORF">GBAR_LOCUS10513</name>
</gene>
<dbReference type="PANTHER" id="PTHR12746:SF2">
    <property type="entry name" value="60S RIBOSOMAL EXPORT PROTEIN NMD3"/>
    <property type="match status" value="1"/>
</dbReference>
<keyword evidence="5" id="KW-1185">Reference proteome</keyword>
<evidence type="ECO:0000313" key="4">
    <source>
        <dbReference type="EMBL" id="CAI8017275.1"/>
    </source>
</evidence>
<dbReference type="InterPro" id="IPR039768">
    <property type="entry name" value="Nmd3"/>
</dbReference>
<evidence type="ECO:0000256" key="2">
    <source>
        <dbReference type="RuleBase" id="RU364108"/>
    </source>
</evidence>
<comment type="function">
    <text evidence="1 2">Acts as an adapter for the XPO1/CRM1-mediated export of the 60S ribosomal subunit.</text>
</comment>
<dbReference type="Proteomes" id="UP001174909">
    <property type="component" value="Unassembled WGS sequence"/>
</dbReference>
<evidence type="ECO:0000259" key="3">
    <source>
        <dbReference type="Pfam" id="PF04981"/>
    </source>
</evidence>
<keyword evidence="2" id="KW-0539">Nucleus</keyword>
<keyword evidence="2" id="KW-0963">Cytoplasm</keyword>
<dbReference type="Pfam" id="PF04981">
    <property type="entry name" value="NMD3"/>
    <property type="match status" value="1"/>
</dbReference>
<protein>
    <recommendedName>
        <fullName evidence="2">60S ribosomal export protein NMD3</fullName>
    </recommendedName>
</protein>